<evidence type="ECO:0000313" key="2">
    <source>
        <dbReference type="EMBL" id="KAK9815888.1"/>
    </source>
</evidence>
<dbReference type="Proteomes" id="UP001489004">
    <property type="component" value="Unassembled WGS sequence"/>
</dbReference>
<gene>
    <name evidence="2" type="ORF">WJX72_011469</name>
</gene>
<proteinExistence type="predicted"/>
<dbReference type="GO" id="GO:0005829">
    <property type="term" value="C:cytosol"/>
    <property type="evidence" value="ECO:0007669"/>
    <property type="project" value="TreeGrafter"/>
</dbReference>
<protein>
    <recommendedName>
        <fullName evidence="1">Nucleoside phosphorylase domain-containing protein</fullName>
    </recommendedName>
</protein>
<dbReference type="InterPro" id="IPR035994">
    <property type="entry name" value="Nucleoside_phosphorylase_sf"/>
</dbReference>
<dbReference type="Gene3D" id="3.40.50.1580">
    <property type="entry name" value="Nucleoside phosphorylase domain"/>
    <property type="match status" value="1"/>
</dbReference>
<dbReference type="GO" id="GO:0009116">
    <property type="term" value="P:nucleoside metabolic process"/>
    <property type="evidence" value="ECO:0007669"/>
    <property type="project" value="InterPro"/>
</dbReference>
<dbReference type="Pfam" id="PF01048">
    <property type="entry name" value="PNP_UDP_1"/>
    <property type="match status" value="1"/>
</dbReference>
<dbReference type="GO" id="GO:0008930">
    <property type="term" value="F:methylthioadenosine nucleosidase activity"/>
    <property type="evidence" value="ECO:0007669"/>
    <property type="project" value="TreeGrafter"/>
</dbReference>
<dbReference type="PANTHER" id="PTHR46832:SF1">
    <property type="entry name" value="5'-METHYLTHIOADENOSINE_S-ADENOSYLHOMOCYSTEINE NUCLEOSIDASE"/>
    <property type="match status" value="1"/>
</dbReference>
<feature type="domain" description="Nucleoside phosphorylase" evidence="1">
    <location>
        <begin position="26"/>
        <end position="244"/>
    </location>
</feature>
<dbReference type="SUPFAM" id="SSF53167">
    <property type="entry name" value="Purine and uridine phosphorylases"/>
    <property type="match status" value="1"/>
</dbReference>
<dbReference type="EMBL" id="JALJOR010000006">
    <property type="protein sequence ID" value="KAK9815888.1"/>
    <property type="molecule type" value="Genomic_DNA"/>
</dbReference>
<accession>A0AAW1Q5L2</accession>
<dbReference type="GO" id="GO:0019284">
    <property type="term" value="P:L-methionine salvage from S-adenosylmethionine"/>
    <property type="evidence" value="ECO:0007669"/>
    <property type="project" value="TreeGrafter"/>
</dbReference>
<keyword evidence="3" id="KW-1185">Reference proteome</keyword>
<evidence type="ECO:0000313" key="3">
    <source>
        <dbReference type="Proteomes" id="UP001489004"/>
    </source>
</evidence>
<organism evidence="2 3">
    <name type="scientific">[Myrmecia] bisecta</name>
    <dbReference type="NCBI Taxonomy" id="41462"/>
    <lineage>
        <taxon>Eukaryota</taxon>
        <taxon>Viridiplantae</taxon>
        <taxon>Chlorophyta</taxon>
        <taxon>core chlorophytes</taxon>
        <taxon>Trebouxiophyceae</taxon>
        <taxon>Trebouxiales</taxon>
        <taxon>Trebouxiaceae</taxon>
        <taxon>Myrmecia</taxon>
    </lineage>
</organism>
<dbReference type="PANTHER" id="PTHR46832">
    <property type="entry name" value="5'-METHYLTHIOADENOSINE/S-ADENOSYLHOMOCYSTEINE NUCLEOSIDASE"/>
    <property type="match status" value="1"/>
</dbReference>
<reference evidence="2 3" key="1">
    <citation type="journal article" date="2024" name="Nat. Commun.">
        <title>Phylogenomics reveals the evolutionary origins of lichenization in chlorophyte algae.</title>
        <authorList>
            <person name="Puginier C."/>
            <person name="Libourel C."/>
            <person name="Otte J."/>
            <person name="Skaloud P."/>
            <person name="Haon M."/>
            <person name="Grisel S."/>
            <person name="Petersen M."/>
            <person name="Berrin J.G."/>
            <person name="Delaux P.M."/>
            <person name="Dal Grande F."/>
            <person name="Keller J."/>
        </authorList>
    </citation>
    <scope>NUCLEOTIDE SEQUENCE [LARGE SCALE GENOMIC DNA]</scope>
    <source>
        <strain evidence="2 3">SAG 2043</strain>
    </source>
</reference>
<dbReference type="InterPro" id="IPR000845">
    <property type="entry name" value="Nucleoside_phosphorylase_d"/>
</dbReference>
<sequence>MLAFTCVLNGIYKKLVSAPLGYTGNEYAATKQHLLEQENYQLVTIDTQQFTYALAEVGQGPQTAGIAVMDLLNLLAPHHTIMVGVCGCDDLKLCNPARNVNKVLFCNLAYNYERGKYHQEGTTEQGLPKVVFEPETVTYEAAPHLASHLGQLKAVPEWHREPVVFATGSAVRSDQPAILDAARKHVHRRASGVDMEASAFLEACQSYDSTICLGVVKTAMDGMNPYKAQQDEFYKAFVVQAVKAGVIHLASDVLAAWEPDQITTSVVTPLATRYFEAFINNVLCRLERGQKLIIVVPEQHQLDMLAAPRLLSKKEAWKHLGVKELTIKGLYKEAPIMQTPAGDYMDVPQILEALRPLRGRHQQYELQKFRELLMDWLKGGASFSAVEVKTVEEFEADLGC</sequence>
<comment type="caution">
    <text evidence="2">The sequence shown here is derived from an EMBL/GenBank/DDBJ whole genome shotgun (WGS) entry which is preliminary data.</text>
</comment>
<name>A0AAW1Q5L2_9CHLO</name>
<dbReference type="GO" id="GO:0008782">
    <property type="term" value="F:adenosylhomocysteine nucleosidase activity"/>
    <property type="evidence" value="ECO:0007669"/>
    <property type="project" value="TreeGrafter"/>
</dbReference>
<evidence type="ECO:0000259" key="1">
    <source>
        <dbReference type="Pfam" id="PF01048"/>
    </source>
</evidence>
<dbReference type="AlphaFoldDB" id="A0AAW1Q5L2"/>